<dbReference type="EMBL" id="PJKA01000013">
    <property type="protein sequence ID" value="PNC17153.1"/>
    <property type="molecule type" value="Genomic_DNA"/>
</dbReference>
<dbReference type="GO" id="GO:0006281">
    <property type="term" value="P:DNA repair"/>
    <property type="evidence" value="ECO:0007669"/>
    <property type="project" value="UniProtKB-KW"/>
</dbReference>
<comment type="caution">
    <text evidence="11">The sequence shown here is derived from an EMBL/GenBank/DDBJ whole genome shotgun (WGS) entry which is preliminary data.</text>
</comment>
<evidence type="ECO:0000256" key="1">
    <source>
        <dbReference type="ARBA" id="ARBA00022741"/>
    </source>
</evidence>
<keyword evidence="1" id="KW-0547">Nucleotide-binding</keyword>
<dbReference type="GO" id="GO:0003677">
    <property type="term" value="F:DNA binding"/>
    <property type="evidence" value="ECO:0007669"/>
    <property type="project" value="UniProtKB-KW"/>
</dbReference>
<dbReference type="SMART" id="SM00487">
    <property type="entry name" value="DEXDc"/>
    <property type="match status" value="1"/>
</dbReference>
<dbReference type="Gene3D" id="3.40.50.300">
    <property type="entry name" value="P-loop containing nucleotide triphosphate hydrolases"/>
    <property type="match status" value="2"/>
</dbReference>
<proteinExistence type="predicted"/>
<evidence type="ECO:0000256" key="3">
    <source>
        <dbReference type="ARBA" id="ARBA00022801"/>
    </source>
</evidence>
<evidence type="ECO:0000256" key="2">
    <source>
        <dbReference type="ARBA" id="ARBA00022763"/>
    </source>
</evidence>
<dbReference type="InterPro" id="IPR047112">
    <property type="entry name" value="RecG/Mfd"/>
</dbReference>
<keyword evidence="6" id="KW-0238">DNA-binding</keyword>
<keyword evidence="7" id="KW-0234">DNA repair</keyword>
<dbReference type="Gene3D" id="2.40.50.140">
    <property type="entry name" value="Nucleic acid-binding proteins"/>
    <property type="match status" value="1"/>
</dbReference>
<accession>A0A2N8HBC7</accession>
<keyword evidence="5" id="KW-0067">ATP-binding</keyword>
<dbReference type="NCBIfam" id="NF008168">
    <property type="entry name" value="PRK10917.2-2"/>
    <property type="match status" value="1"/>
</dbReference>
<dbReference type="InterPro" id="IPR012340">
    <property type="entry name" value="NA-bd_OB-fold"/>
</dbReference>
<dbReference type="Pfam" id="PF17191">
    <property type="entry name" value="RecG_wedge"/>
    <property type="match status" value="1"/>
</dbReference>
<dbReference type="InterPro" id="IPR027417">
    <property type="entry name" value="P-loop_NTPase"/>
</dbReference>
<dbReference type="Pfam" id="PF19833">
    <property type="entry name" value="RecG_dom3_C"/>
    <property type="match status" value="1"/>
</dbReference>
<dbReference type="Proteomes" id="UP000236000">
    <property type="component" value="Unassembled WGS sequence"/>
</dbReference>
<dbReference type="InterPro" id="IPR014001">
    <property type="entry name" value="Helicase_ATP-bd"/>
</dbReference>
<feature type="domain" description="Helicase ATP-binding" evidence="9">
    <location>
        <begin position="295"/>
        <end position="451"/>
    </location>
</feature>
<protein>
    <recommendedName>
        <fullName evidence="8">Probable DNA 3'-5' helicase RecG</fullName>
    </recommendedName>
</protein>
<dbReference type="PANTHER" id="PTHR47964">
    <property type="entry name" value="ATP-DEPENDENT DNA HELICASE HOMOLOG RECG, CHLOROPLASTIC"/>
    <property type="match status" value="1"/>
</dbReference>
<keyword evidence="3" id="KW-0378">Hydrolase</keyword>
<reference evidence="11 12" key="1">
    <citation type="journal article" date="2017" name="BMC Genomics">
        <title>Genome sequencing of 39 Akkermansia muciniphila isolates reveals its population structure, genomic and functional diverisity, and global distribution in mammalian gut microbiotas.</title>
        <authorList>
            <person name="Guo X."/>
            <person name="Li S."/>
            <person name="Zhang J."/>
            <person name="Wu F."/>
            <person name="Li X."/>
            <person name="Wu D."/>
            <person name="Zhang M."/>
            <person name="Ou Z."/>
            <person name="Jie Z."/>
            <person name="Yan Q."/>
            <person name="Li P."/>
            <person name="Yi J."/>
            <person name="Peng Y."/>
        </authorList>
    </citation>
    <scope>NUCLEOTIDE SEQUENCE [LARGE SCALE GENOMIC DNA]</scope>
    <source>
        <strain evidence="11 12">GP24</strain>
    </source>
</reference>
<dbReference type="SMART" id="SM00490">
    <property type="entry name" value="HELICc"/>
    <property type="match status" value="1"/>
</dbReference>
<evidence type="ECO:0000256" key="7">
    <source>
        <dbReference type="ARBA" id="ARBA00023204"/>
    </source>
</evidence>
<evidence type="ECO:0000259" key="10">
    <source>
        <dbReference type="PROSITE" id="PS51194"/>
    </source>
</evidence>
<dbReference type="OrthoDB" id="9804325at2"/>
<gene>
    <name evidence="11" type="ORF">CXU22_11020</name>
</gene>
<evidence type="ECO:0000313" key="12">
    <source>
        <dbReference type="Proteomes" id="UP000236000"/>
    </source>
</evidence>
<dbReference type="Pfam" id="PF00271">
    <property type="entry name" value="Helicase_C"/>
    <property type="match status" value="1"/>
</dbReference>
<evidence type="ECO:0000259" key="9">
    <source>
        <dbReference type="PROSITE" id="PS51192"/>
    </source>
</evidence>
<dbReference type="PROSITE" id="PS51194">
    <property type="entry name" value="HELICASE_CTER"/>
    <property type="match status" value="1"/>
</dbReference>
<sequence length="699" mass="78475">MMRSARNTPGPMAGELLLTSPLEECAFIRPRELAAMQAAGMATVRDLLFTLPRRYEDRRMFDRYDSLSSGAPVCLRGRVVDVGWKGWGGKGGKGRGRYVEAVLEDEQSLGRARFSCLWFSMPGVARMLCAGQEMIVYGRMKLYGKKLSIVHPDFELIREGDDQSIHLDRIVPVYSGRMGIAVRRLREIVWEALARLSPAPEPEIYEFVPDIPCKTALKDLHFPESVEARDRTRRRFALEECLAQQLNVAYRRRRAEAVPGMQTAGSSHLVKDLADSLPFELTEAQKRCVREIYRDMKAPRSMNRLLQGDVGSGKTLVALCAMLLAVEHGYSAVMMAPTQILAEQHYLKFRQMLDKLDVPVSLVTADRKEESHVSFGKQGGIVVGTHALLYGKNVPERVGLVVIDEQHKFGVNQREKLIDRKERPDVLVMTATPIPRTLTLTFYGDLDVSILDGAPGGRGPVVTAIRTEKDKEKVVAFVRSQLEEGRQIYVVSPLIDGEESRKGRAVTKELDEWKALLPRVDVGLLHGRMSSEEKEVVMKDFRANRISVLVATTVVEVGVDVPNATVMIINNAESFGLSQLHQLRGRIGRGAHKSYCILMTETRPEDEQWEKLHIVETTANGFDLAEQDLKLRGPGDVLGTSQSGLKGVRFEEWLLDARLIHRGRELAEAILEEDPDLESAKYRPLRFLLENGEERRVTG</sequence>
<evidence type="ECO:0000313" key="11">
    <source>
        <dbReference type="EMBL" id="PNC17153.1"/>
    </source>
</evidence>
<dbReference type="InterPro" id="IPR045562">
    <property type="entry name" value="RecG_dom3_C"/>
</dbReference>
<dbReference type="PROSITE" id="PS51192">
    <property type="entry name" value="HELICASE_ATP_BIND_1"/>
    <property type="match status" value="1"/>
</dbReference>
<evidence type="ECO:0000256" key="6">
    <source>
        <dbReference type="ARBA" id="ARBA00023125"/>
    </source>
</evidence>
<dbReference type="SUPFAM" id="SSF50249">
    <property type="entry name" value="Nucleic acid-binding proteins"/>
    <property type="match status" value="1"/>
</dbReference>
<keyword evidence="4 11" id="KW-0347">Helicase</keyword>
<dbReference type="SUPFAM" id="SSF52540">
    <property type="entry name" value="P-loop containing nucleoside triphosphate hydrolases"/>
    <property type="match status" value="2"/>
</dbReference>
<evidence type="ECO:0000256" key="5">
    <source>
        <dbReference type="ARBA" id="ARBA00022840"/>
    </source>
</evidence>
<dbReference type="GO" id="GO:0016787">
    <property type="term" value="F:hydrolase activity"/>
    <property type="evidence" value="ECO:0007669"/>
    <property type="project" value="UniProtKB-KW"/>
</dbReference>
<organism evidence="11 12">
    <name type="scientific">Akkermansia muciniphila</name>
    <dbReference type="NCBI Taxonomy" id="239935"/>
    <lineage>
        <taxon>Bacteria</taxon>
        <taxon>Pseudomonadati</taxon>
        <taxon>Verrucomicrobiota</taxon>
        <taxon>Verrucomicrobiia</taxon>
        <taxon>Verrucomicrobiales</taxon>
        <taxon>Akkermansiaceae</taxon>
        <taxon>Akkermansia</taxon>
    </lineage>
</organism>
<dbReference type="GO" id="GO:0005524">
    <property type="term" value="F:ATP binding"/>
    <property type="evidence" value="ECO:0007669"/>
    <property type="project" value="UniProtKB-KW"/>
</dbReference>
<dbReference type="PANTHER" id="PTHR47964:SF1">
    <property type="entry name" value="ATP-DEPENDENT DNA HELICASE HOMOLOG RECG, CHLOROPLASTIC"/>
    <property type="match status" value="1"/>
</dbReference>
<dbReference type="InterPro" id="IPR011545">
    <property type="entry name" value="DEAD/DEAH_box_helicase_dom"/>
</dbReference>
<dbReference type="AlphaFoldDB" id="A0A2N8HBC7"/>
<evidence type="ECO:0000256" key="4">
    <source>
        <dbReference type="ARBA" id="ARBA00022806"/>
    </source>
</evidence>
<dbReference type="GO" id="GO:0003678">
    <property type="term" value="F:DNA helicase activity"/>
    <property type="evidence" value="ECO:0007669"/>
    <property type="project" value="TreeGrafter"/>
</dbReference>
<dbReference type="Pfam" id="PF00270">
    <property type="entry name" value="DEAD"/>
    <property type="match status" value="1"/>
</dbReference>
<dbReference type="InterPro" id="IPR033454">
    <property type="entry name" value="RecG_wedge"/>
</dbReference>
<name>A0A2N8HBC7_9BACT</name>
<feature type="domain" description="Helicase C-terminal" evidence="10">
    <location>
        <begin position="470"/>
        <end position="630"/>
    </location>
</feature>
<dbReference type="InterPro" id="IPR001650">
    <property type="entry name" value="Helicase_C-like"/>
</dbReference>
<evidence type="ECO:0000256" key="8">
    <source>
        <dbReference type="ARBA" id="ARBA00049819"/>
    </source>
</evidence>
<keyword evidence="2" id="KW-0227">DNA damage</keyword>